<evidence type="ECO:0000259" key="2">
    <source>
        <dbReference type="Pfam" id="PF13581"/>
    </source>
</evidence>
<dbReference type="Proteomes" id="UP001597097">
    <property type="component" value="Unassembled WGS sequence"/>
</dbReference>
<dbReference type="PANTHER" id="PTHR35526">
    <property type="entry name" value="ANTI-SIGMA-F FACTOR RSBW-RELATED"/>
    <property type="match status" value="1"/>
</dbReference>
<dbReference type="RefSeq" id="WP_378622274.1">
    <property type="nucleotide sequence ID" value="NZ_JBHUCM010000018.1"/>
</dbReference>
<keyword evidence="1" id="KW-0808">Transferase</keyword>
<dbReference type="PANTHER" id="PTHR35526:SF3">
    <property type="entry name" value="ANTI-SIGMA-F FACTOR RSBW"/>
    <property type="match status" value="1"/>
</dbReference>
<sequence length="130" mass="13824">MLCTGFAQGRITALRRLVAEHAAEEGLAGKPLEDFVLAVNEITTNAVLHGGGSGLLRLWRHDDRLWCEVADKGPGLPPGWVGASCTPPGHESRGRGLWLTRLLCDEVTLLSGPGGTSVRFAARDARAGQE</sequence>
<name>A0ABW4GBG8_9ACTN</name>
<dbReference type="InterPro" id="IPR003594">
    <property type="entry name" value="HATPase_dom"/>
</dbReference>
<reference evidence="4" key="1">
    <citation type="journal article" date="2019" name="Int. J. Syst. Evol. Microbiol.">
        <title>The Global Catalogue of Microorganisms (GCM) 10K type strain sequencing project: providing services to taxonomists for standard genome sequencing and annotation.</title>
        <authorList>
            <consortium name="The Broad Institute Genomics Platform"/>
            <consortium name="The Broad Institute Genome Sequencing Center for Infectious Disease"/>
            <person name="Wu L."/>
            <person name="Ma J."/>
        </authorList>
    </citation>
    <scope>NUCLEOTIDE SEQUENCE [LARGE SCALE GENOMIC DNA]</scope>
    <source>
        <strain evidence="4">CGMCC 1.15399</strain>
    </source>
</reference>
<organism evidence="3 4">
    <name type="scientific">Nonomuraea guangzhouensis</name>
    <dbReference type="NCBI Taxonomy" id="1291555"/>
    <lineage>
        <taxon>Bacteria</taxon>
        <taxon>Bacillati</taxon>
        <taxon>Actinomycetota</taxon>
        <taxon>Actinomycetes</taxon>
        <taxon>Streptosporangiales</taxon>
        <taxon>Streptosporangiaceae</taxon>
        <taxon>Nonomuraea</taxon>
    </lineage>
</organism>
<evidence type="ECO:0000313" key="4">
    <source>
        <dbReference type="Proteomes" id="UP001597097"/>
    </source>
</evidence>
<keyword evidence="3" id="KW-0547">Nucleotide-binding</keyword>
<feature type="domain" description="Histidine kinase/HSP90-like ATPase" evidence="2">
    <location>
        <begin position="10"/>
        <end position="120"/>
    </location>
</feature>
<accession>A0ABW4GBG8</accession>
<dbReference type="InterPro" id="IPR036890">
    <property type="entry name" value="HATPase_C_sf"/>
</dbReference>
<dbReference type="CDD" id="cd16936">
    <property type="entry name" value="HATPase_RsbW-like"/>
    <property type="match status" value="1"/>
</dbReference>
<protein>
    <submittedName>
        <fullName evidence="3">ATP-binding protein</fullName>
    </submittedName>
</protein>
<gene>
    <name evidence="3" type="ORF">ACFSJ0_23355</name>
</gene>
<keyword evidence="4" id="KW-1185">Reference proteome</keyword>
<dbReference type="SUPFAM" id="SSF55874">
    <property type="entry name" value="ATPase domain of HSP90 chaperone/DNA topoisomerase II/histidine kinase"/>
    <property type="match status" value="1"/>
</dbReference>
<evidence type="ECO:0000256" key="1">
    <source>
        <dbReference type="ARBA" id="ARBA00022527"/>
    </source>
</evidence>
<keyword evidence="1" id="KW-0418">Kinase</keyword>
<proteinExistence type="predicted"/>
<comment type="caution">
    <text evidence="3">The sequence shown here is derived from an EMBL/GenBank/DDBJ whole genome shotgun (WGS) entry which is preliminary data.</text>
</comment>
<evidence type="ECO:0000313" key="3">
    <source>
        <dbReference type="EMBL" id="MFD1540010.1"/>
    </source>
</evidence>
<dbReference type="EMBL" id="JBHUCM010000018">
    <property type="protein sequence ID" value="MFD1540010.1"/>
    <property type="molecule type" value="Genomic_DNA"/>
</dbReference>
<dbReference type="InterPro" id="IPR050267">
    <property type="entry name" value="Anti-sigma-factor_SerPK"/>
</dbReference>
<dbReference type="Pfam" id="PF13581">
    <property type="entry name" value="HATPase_c_2"/>
    <property type="match status" value="1"/>
</dbReference>
<dbReference type="Gene3D" id="3.30.565.10">
    <property type="entry name" value="Histidine kinase-like ATPase, C-terminal domain"/>
    <property type="match status" value="1"/>
</dbReference>
<keyword evidence="3" id="KW-0067">ATP-binding</keyword>
<dbReference type="GO" id="GO:0005524">
    <property type="term" value="F:ATP binding"/>
    <property type="evidence" value="ECO:0007669"/>
    <property type="project" value="UniProtKB-KW"/>
</dbReference>
<keyword evidence="1" id="KW-0723">Serine/threonine-protein kinase</keyword>